<evidence type="ECO:0000256" key="2">
    <source>
        <dbReference type="ARBA" id="ARBA00022814"/>
    </source>
</evidence>
<sequence>MSRISDRQTRTSVNHTVPAPQEQWYALHVLSGKERRVVENIARLVKEQELSSLIFQTLVPTEKVEDVRNGKKYVVERKLFPGYVYINMALRNEDGSLNNDAWYKILAVDGVISFASGRREPHPMRASQVADLLAQVEACKDIARPKVSFEVGDFVKVLDGAFQGQNGKIEEVDADHGKVRVGVEIFGRTTPVDLDYSQVALLTPDELEDLERARNAN</sequence>
<keyword evidence="2 5" id="KW-0889">Transcription antitermination</keyword>
<dbReference type="SMART" id="SM00738">
    <property type="entry name" value="NGN"/>
    <property type="match status" value="1"/>
</dbReference>
<accession>A0A1C7PB09</accession>
<dbReference type="PANTHER" id="PTHR30265">
    <property type="entry name" value="RHO-INTERACTING TRANSCRIPTION TERMINATION FACTOR NUSG"/>
    <property type="match status" value="1"/>
</dbReference>
<evidence type="ECO:0000256" key="1">
    <source>
        <dbReference type="ARBA" id="ARBA00022472"/>
    </source>
</evidence>
<feature type="domain" description="NusG-like N-terminal" evidence="8">
    <location>
        <begin position="21"/>
        <end position="136"/>
    </location>
</feature>
<dbReference type="InterPro" id="IPR008991">
    <property type="entry name" value="Translation_prot_SH3-like_sf"/>
</dbReference>
<protein>
    <recommendedName>
        <fullName evidence="5 6">Transcription termination/antitermination protein NusG</fullName>
    </recommendedName>
</protein>
<evidence type="ECO:0000256" key="7">
    <source>
        <dbReference type="RuleBase" id="RU000538"/>
    </source>
</evidence>
<dbReference type="InterPro" id="IPR001062">
    <property type="entry name" value="Transcrpt_antiterm_NusG"/>
</dbReference>
<dbReference type="PRINTS" id="PR00338">
    <property type="entry name" value="NUSGTNSCPFCT"/>
</dbReference>
<evidence type="ECO:0000313" key="11">
    <source>
        <dbReference type="Proteomes" id="UP000176204"/>
    </source>
</evidence>
<dbReference type="Gene3D" id="3.30.70.940">
    <property type="entry name" value="NusG, N-terminal domain"/>
    <property type="match status" value="1"/>
</dbReference>
<comment type="similarity">
    <text evidence="5 7">Belongs to the NusG family.</text>
</comment>
<dbReference type="HAMAP" id="MF_00948">
    <property type="entry name" value="NusG"/>
    <property type="match status" value="1"/>
</dbReference>
<feature type="domain" description="KOW" evidence="9">
    <location>
        <begin position="148"/>
        <end position="175"/>
    </location>
</feature>
<dbReference type="InterPro" id="IPR047050">
    <property type="entry name" value="NGN"/>
</dbReference>
<dbReference type="InterPro" id="IPR014722">
    <property type="entry name" value="Rib_uL2_dom2"/>
</dbReference>
<evidence type="ECO:0000259" key="8">
    <source>
        <dbReference type="SMART" id="SM00738"/>
    </source>
</evidence>
<dbReference type="Gene3D" id="2.30.30.30">
    <property type="match status" value="1"/>
</dbReference>
<evidence type="ECO:0000256" key="4">
    <source>
        <dbReference type="ARBA" id="ARBA00023163"/>
    </source>
</evidence>
<gene>
    <name evidence="5" type="primary">nusG</name>
    <name evidence="10" type="ORF">PYTT_0460</name>
</gene>
<dbReference type="SMART" id="SM00739">
    <property type="entry name" value="KOW"/>
    <property type="match status" value="1"/>
</dbReference>
<dbReference type="InterPro" id="IPR036735">
    <property type="entry name" value="NGN_dom_sf"/>
</dbReference>
<reference evidence="11" key="1">
    <citation type="submission" date="2016-09" db="EMBL/GenBank/DDBJ databases">
        <authorList>
            <person name="Koehorst J."/>
        </authorList>
    </citation>
    <scope>NUCLEOTIDE SEQUENCE [LARGE SCALE GENOMIC DNA]</scope>
</reference>
<evidence type="ECO:0000256" key="6">
    <source>
        <dbReference type="NCBIfam" id="TIGR00922"/>
    </source>
</evidence>
<dbReference type="InterPro" id="IPR043425">
    <property type="entry name" value="NusG-like"/>
</dbReference>
<dbReference type="GO" id="GO:0032784">
    <property type="term" value="P:regulation of DNA-templated transcription elongation"/>
    <property type="evidence" value="ECO:0007669"/>
    <property type="project" value="InterPro"/>
</dbReference>
<keyword evidence="4 5" id="KW-0804">Transcription</keyword>
<dbReference type="InterPro" id="IPR006645">
    <property type="entry name" value="NGN-like_dom"/>
</dbReference>
<evidence type="ECO:0000256" key="3">
    <source>
        <dbReference type="ARBA" id="ARBA00023015"/>
    </source>
</evidence>
<evidence type="ECO:0000256" key="5">
    <source>
        <dbReference type="HAMAP-Rule" id="MF_00948"/>
    </source>
</evidence>
<dbReference type="CDD" id="cd09891">
    <property type="entry name" value="NGN_Bact_1"/>
    <property type="match status" value="1"/>
</dbReference>
<dbReference type="SUPFAM" id="SSF50104">
    <property type="entry name" value="Translation proteins SH3-like domain"/>
    <property type="match status" value="1"/>
</dbReference>
<keyword evidence="11" id="KW-1185">Reference proteome</keyword>
<dbReference type="EMBL" id="LT629973">
    <property type="protein sequence ID" value="SEH75394.1"/>
    <property type="molecule type" value="Genomic_DNA"/>
</dbReference>
<dbReference type="InterPro" id="IPR005824">
    <property type="entry name" value="KOW"/>
</dbReference>
<dbReference type="AlphaFoldDB" id="A0A1C7PB09"/>
<keyword evidence="3 5" id="KW-0805">Transcription regulation</keyword>
<name>A0A1C7PB09_9BACT</name>
<dbReference type="GO" id="GO:0006353">
    <property type="term" value="P:DNA-templated transcription termination"/>
    <property type="evidence" value="ECO:0007669"/>
    <property type="project" value="UniProtKB-UniRule"/>
</dbReference>
<dbReference type="PANTHER" id="PTHR30265:SF2">
    <property type="entry name" value="TRANSCRIPTION TERMINATION_ANTITERMINATION PROTEIN NUSG"/>
    <property type="match status" value="1"/>
</dbReference>
<dbReference type="Proteomes" id="UP000176204">
    <property type="component" value="Chromosome I"/>
</dbReference>
<dbReference type="SUPFAM" id="SSF82679">
    <property type="entry name" value="N-utilization substance G protein NusG, N-terminal domain"/>
    <property type="match status" value="1"/>
</dbReference>
<dbReference type="InterPro" id="IPR015869">
    <property type="entry name" value="Transcrpt_antiterm_NusG_bac_CS"/>
</dbReference>
<dbReference type="OrthoDB" id="9809075at2"/>
<evidence type="ECO:0000259" key="9">
    <source>
        <dbReference type="SMART" id="SM00739"/>
    </source>
</evidence>
<dbReference type="GO" id="GO:0006354">
    <property type="term" value="P:DNA-templated transcription elongation"/>
    <property type="evidence" value="ECO:0007669"/>
    <property type="project" value="UniProtKB-UniRule"/>
</dbReference>
<dbReference type="STRING" id="1679444.PYTT_0460"/>
<dbReference type="KEGG" id="agl:PYTT_0460"/>
<organism evidence="10 11">
    <name type="scientific">Akkermansia glycaniphila</name>
    <dbReference type="NCBI Taxonomy" id="1679444"/>
    <lineage>
        <taxon>Bacteria</taxon>
        <taxon>Pseudomonadati</taxon>
        <taxon>Verrucomicrobiota</taxon>
        <taxon>Verrucomicrobiia</taxon>
        <taxon>Verrucomicrobiales</taxon>
        <taxon>Akkermansiaceae</taxon>
        <taxon>Akkermansia</taxon>
    </lineage>
</organism>
<evidence type="ECO:0000313" key="10">
    <source>
        <dbReference type="EMBL" id="SEH75394.1"/>
    </source>
</evidence>
<dbReference type="PROSITE" id="PS01014">
    <property type="entry name" value="NUSG"/>
    <property type="match status" value="1"/>
</dbReference>
<keyword evidence="1 5" id="KW-0806">Transcription termination</keyword>
<dbReference type="Pfam" id="PF00467">
    <property type="entry name" value="KOW"/>
    <property type="match status" value="1"/>
</dbReference>
<dbReference type="Pfam" id="PF02357">
    <property type="entry name" value="NusG"/>
    <property type="match status" value="1"/>
</dbReference>
<comment type="function">
    <text evidence="5 7">Participates in transcription elongation, termination and antitermination.</text>
</comment>
<dbReference type="GO" id="GO:0005829">
    <property type="term" value="C:cytosol"/>
    <property type="evidence" value="ECO:0007669"/>
    <property type="project" value="TreeGrafter"/>
</dbReference>
<dbReference type="NCBIfam" id="TIGR00922">
    <property type="entry name" value="nusG"/>
    <property type="match status" value="1"/>
</dbReference>
<dbReference type="GO" id="GO:0031564">
    <property type="term" value="P:transcription antitermination"/>
    <property type="evidence" value="ECO:0007669"/>
    <property type="project" value="UniProtKB-UniRule"/>
</dbReference>
<proteinExistence type="inferred from homology"/>
<dbReference type="CDD" id="cd06091">
    <property type="entry name" value="KOW_NusG"/>
    <property type="match status" value="1"/>
</dbReference>
<dbReference type="RefSeq" id="WP_067776335.1">
    <property type="nucleotide sequence ID" value="NZ_JACVVN010000002.1"/>
</dbReference>